<dbReference type="AlphaFoldDB" id="A0A517QQ46"/>
<keyword evidence="3" id="KW-0472">Membrane</keyword>
<dbReference type="EMBL" id="CP036267">
    <property type="protein sequence ID" value="QDT33758.1"/>
    <property type="molecule type" value="Genomic_DNA"/>
</dbReference>
<feature type="transmembrane region" description="Helical" evidence="3">
    <location>
        <begin position="12"/>
        <end position="33"/>
    </location>
</feature>
<evidence type="ECO:0000256" key="3">
    <source>
        <dbReference type="SAM" id="Phobius"/>
    </source>
</evidence>
<organism evidence="4 5">
    <name type="scientific">Thalassoglobus polymorphus</name>
    <dbReference type="NCBI Taxonomy" id="2527994"/>
    <lineage>
        <taxon>Bacteria</taxon>
        <taxon>Pseudomonadati</taxon>
        <taxon>Planctomycetota</taxon>
        <taxon>Planctomycetia</taxon>
        <taxon>Planctomycetales</taxon>
        <taxon>Planctomycetaceae</taxon>
        <taxon>Thalassoglobus</taxon>
    </lineage>
</organism>
<dbReference type="KEGG" id="tpol:Mal48_30130"/>
<name>A0A517QQ46_9PLAN</name>
<evidence type="ECO:0000313" key="5">
    <source>
        <dbReference type="Proteomes" id="UP000315724"/>
    </source>
</evidence>
<accession>A0A517QQ46</accession>
<proteinExistence type="predicted"/>
<evidence type="ECO:0000256" key="2">
    <source>
        <dbReference type="SAM" id="MobiDB-lite"/>
    </source>
</evidence>
<keyword evidence="1" id="KW-0175">Coiled coil</keyword>
<dbReference type="OrthoDB" id="233190at2"/>
<feature type="coiled-coil region" evidence="1">
    <location>
        <begin position="124"/>
        <end position="232"/>
    </location>
</feature>
<feature type="compositionally biased region" description="Polar residues" evidence="2">
    <location>
        <begin position="438"/>
        <end position="451"/>
    </location>
</feature>
<protein>
    <submittedName>
        <fullName evidence="4">Chromosome partition protein Smc</fullName>
    </submittedName>
</protein>
<gene>
    <name evidence="4" type="primary">smc_4</name>
    <name evidence="4" type="ORF">Mal48_30130</name>
</gene>
<feature type="compositionally biased region" description="Low complexity" evidence="2">
    <location>
        <begin position="453"/>
        <end position="475"/>
    </location>
</feature>
<evidence type="ECO:0000256" key="1">
    <source>
        <dbReference type="SAM" id="Coils"/>
    </source>
</evidence>
<keyword evidence="3" id="KW-0812">Transmembrane</keyword>
<feature type="region of interest" description="Disordered" evidence="2">
    <location>
        <begin position="403"/>
        <end position="526"/>
    </location>
</feature>
<evidence type="ECO:0000313" key="4">
    <source>
        <dbReference type="EMBL" id="QDT33758.1"/>
    </source>
</evidence>
<dbReference type="RefSeq" id="WP_145200585.1">
    <property type="nucleotide sequence ID" value="NZ_CP036267.1"/>
</dbReference>
<feature type="compositionally biased region" description="Polar residues" evidence="2">
    <location>
        <begin position="476"/>
        <end position="491"/>
    </location>
</feature>
<sequence length="687" mass="76703">MRRRSSTPSVTLFPFLAVLVCTMGALIFLLLVITQKIQKQSQLPVVSIEVPNQEPDKEVAPPDFPVVKSVEELEDLLGIVTPIVADEPEELDENEPILPLLAGNSLEENEVLQADWEAKQARLRAEYNAQLQIAMRKQKQIDQEWKSKVATLSSSVEQLEGRRKAMERDRSRLHGELKQIQSDQESLLQSLKQKQLEFGKLNSLTAEEKEQSQRLQNRAAELTRQIARLEEEIASLPPETEIVAYDSLTGTARKPILIECRKKEIVFVAEGVVLTAADLSGFPPEYNPVLAGAEALVEYWSRERNNNEKPYILLVVRPEGTTGFYIARGLLSKLDHRFGYELVDTNTDIRWSESEPGAIRACEEAVAAVLENRNRVAAKTGRLAATRGPLNYSNRAGEFHIPELDASNRSKKGSFLGDEKWLPPSRKDSAEIPRISPTHPQSGLQSENQARLQGRTQSRTQAQTQSQTQDQTRLQPPSQSQLDALQPSSRQPEMAGAPKNSNRETSSREPWTESRRSNAGPNAQRVFEINPSPRSALQQQPGQFSAQNARPMQQSEMPALLPINPFEGQTSDKKSGGGSTRGLRAPQKLGTIGIERELEIHLWSDQFQIDDQIPLKVPEGTAPAELKAALSSAVSKSTEDWGTAPQSYFWKPVVKIVIHPGGLLHYTKAKELTQDWDVPSNIEYELQ</sequence>
<reference evidence="4 5" key="1">
    <citation type="submission" date="2019-02" db="EMBL/GenBank/DDBJ databases">
        <title>Deep-cultivation of Planctomycetes and their phenomic and genomic characterization uncovers novel biology.</title>
        <authorList>
            <person name="Wiegand S."/>
            <person name="Jogler M."/>
            <person name="Boedeker C."/>
            <person name="Pinto D."/>
            <person name="Vollmers J."/>
            <person name="Rivas-Marin E."/>
            <person name="Kohn T."/>
            <person name="Peeters S.H."/>
            <person name="Heuer A."/>
            <person name="Rast P."/>
            <person name="Oberbeckmann S."/>
            <person name="Bunk B."/>
            <person name="Jeske O."/>
            <person name="Meyerdierks A."/>
            <person name="Storesund J.E."/>
            <person name="Kallscheuer N."/>
            <person name="Luecker S."/>
            <person name="Lage O.M."/>
            <person name="Pohl T."/>
            <person name="Merkel B.J."/>
            <person name="Hornburger P."/>
            <person name="Mueller R.-W."/>
            <person name="Bruemmer F."/>
            <person name="Labrenz M."/>
            <person name="Spormann A.M."/>
            <person name="Op den Camp H."/>
            <person name="Overmann J."/>
            <person name="Amann R."/>
            <person name="Jetten M.S.M."/>
            <person name="Mascher T."/>
            <person name="Medema M.H."/>
            <person name="Devos D.P."/>
            <person name="Kaster A.-K."/>
            <person name="Ovreas L."/>
            <person name="Rohde M."/>
            <person name="Galperin M.Y."/>
            <person name="Jogler C."/>
        </authorList>
    </citation>
    <scope>NUCLEOTIDE SEQUENCE [LARGE SCALE GENOMIC DNA]</scope>
    <source>
        <strain evidence="4 5">Mal48</strain>
    </source>
</reference>
<feature type="compositionally biased region" description="Basic and acidic residues" evidence="2">
    <location>
        <begin position="417"/>
        <end position="431"/>
    </location>
</feature>
<feature type="compositionally biased region" description="Basic and acidic residues" evidence="2">
    <location>
        <begin position="501"/>
        <end position="516"/>
    </location>
</feature>
<keyword evidence="5" id="KW-1185">Reference proteome</keyword>
<dbReference type="Proteomes" id="UP000315724">
    <property type="component" value="Chromosome"/>
</dbReference>
<feature type="region of interest" description="Disordered" evidence="2">
    <location>
        <begin position="563"/>
        <end position="585"/>
    </location>
</feature>
<keyword evidence="3" id="KW-1133">Transmembrane helix</keyword>